<dbReference type="EMBL" id="SJPY01000001">
    <property type="protein sequence ID" value="TWU45271.1"/>
    <property type="molecule type" value="Genomic_DNA"/>
</dbReference>
<dbReference type="Gene3D" id="3.20.20.300">
    <property type="entry name" value="Glycoside hydrolase, family 3, N-terminal domain"/>
    <property type="match status" value="1"/>
</dbReference>
<dbReference type="Pfam" id="PF01915">
    <property type="entry name" value="Glyco_hydro_3_C"/>
    <property type="match status" value="1"/>
</dbReference>
<dbReference type="InterPro" id="IPR036881">
    <property type="entry name" value="Glyco_hydro_3_C_sf"/>
</dbReference>
<protein>
    <submittedName>
        <fullName evidence="5">Periplasmic beta-glucosidase</fullName>
        <ecNumber evidence="5">3.2.1.21</ecNumber>
    </submittedName>
</protein>
<keyword evidence="3 5" id="KW-0378">Hydrolase</keyword>
<dbReference type="FunFam" id="2.60.40.10:FF:000495">
    <property type="entry name" value="Periplasmic beta-glucosidase"/>
    <property type="match status" value="1"/>
</dbReference>
<dbReference type="InterPro" id="IPR013783">
    <property type="entry name" value="Ig-like_fold"/>
</dbReference>
<dbReference type="Pfam" id="PF14310">
    <property type="entry name" value="Fn3-like"/>
    <property type="match status" value="1"/>
</dbReference>
<dbReference type="SUPFAM" id="SSF51445">
    <property type="entry name" value="(Trans)glycosidases"/>
    <property type="match status" value="1"/>
</dbReference>
<dbReference type="PANTHER" id="PTHR42721:SF3">
    <property type="entry name" value="BETA-D-XYLOSIDASE 5-RELATED"/>
    <property type="match status" value="1"/>
</dbReference>
<evidence type="ECO:0000256" key="2">
    <source>
        <dbReference type="ARBA" id="ARBA00022729"/>
    </source>
</evidence>
<evidence type="ECO:0000259" key="4">
    <source>
        <dbReference type="SMART" id="SM01217"/>
    </source>
</evidence>
<organism evidence="5 6">
    <name type="scientific">Novipirellula aureliae</name>
    <dbReference type="NCBI Taxonomy" id="2527966"/>
    <lineage>
        <taxon>Bacteria</taxon>
        <taxon>Pseudomonadati</taxon>
        <taxon>Planctomycetota</taxon>
        <taxon>Planctomycetia</taxon>
        <taxon>Pirellulales</taxon>
        <taxon>Pirellulaceae</taxon>
        <taxon>Novipirellula</taxon>
    </lineage>
</organism>
<dbReference type="GO" id="GO:0008422">
    <property type="term" value="F:beta-glucosidase activity"/>
    <property type="evidence" value="ECO:0007669"/>
    <property type="project" value="UniProtKB-EC"/>
</dbReference>
<dbReference type="GO" id="GO:0046556">
    <property type="term" value="F:alpha-L-arabinofuranosidase activity"/>
    <property type="evidence" value="ECO:0007669"/>
    <property type="project" value="TreeGrafter"/>
</dbReference>
<dbReference type="SUPFAM" id="SSF52279">
    <property type="entry name" value="Beta-D-glucan exohydrolase, C-terminal domain"/>
    <property type="match status" value="1"/>
</dbReference>
<dbReference type="EC" id="3.2.1.21" evidence="5"/>
<sequence>MCDEADVDSGPFTVGPSRWARHDGVAWGTDDLTCEKIARECIVRKMKLLIVFACLLSLADWTKADGIYHENWIDRNKNGEMDPYENPELPIDERVADLLDRMTMDEKTAQMGTIYGHKRVLRTTHPTADWKNRVWKDGIANIDEHCNGVREVMDMTGHREHADLLNLIQRWFIEETRLGIPVDFTNEGIRGLCHTRASNFPSQLGIGATWDRDLVRHIGEITGKEAKALGYSNIYSPILDVVRDPRWGRTIECYGESPFLVGELGTQQTLGLQSQGVGSTVKHFAAYSTPHGGRDGRARTDPQIPFRDMQEILLHPFQKVFALAHPKGAMSSYNTYDGIPVTGSRYFLTELLRGDYGFKGYVVSDSGAVSRLHEQHEVAVDFEDAIAQAVNAGMNVRTTFKRAEDFILPLRKVVKDGRISEDTINSRVGDVLRVKFELGLFDKPFVDPDAAPSIVHCKAHEEMTLRAAREAMVLLKNEDVLPVDPKTCGTIFVTGPAADDVIPMISRYGPGTSDVITPLAGIKAFLGEQASVIYSQGVDYYDATFPGSGILPQPPNEEEQAKLDKAIEAAKSADIIIAVMGDNDDTVGESRSRTDLNLPGHQDLLVQEMVKTGKPVIVVLMIGRAASINWIDRNADGILVSWHGGEKVGQAVAETIFGANNPGGKLPITFPKTVGQIPLAVPHRNGAWAKQEARHDPNGWGTTRVLGPLYYFGYGLSYTSFEYENLKISPQELDADGEIHVTCDVTNTGDYDGDAVVQLYVKDVVASVAPFEQLLRGFERVSIKAGETKEVSFKLLPKRDFRMLNRDNQWVVEPGQFDIMVSDCSGVEGVKLKGSVTIK</sequence>
<dbReference type="InterPro" id="IPR002772">
    <property type="entry name" value="Glyco_hydro_3_C"/>
</dbReference>
<dbReference type="InterPro" id="IPR044993">
    <property type="entry name" value="BXL"/>
</dbReference>
<gene>
    <name evidence="5" type="primary">bglX</name>
    <name evidence="5" type="ORF">Q31b_04420</name>
</gene>
<proteinExistence type="inferred from homology"/>
<dbReference type="PANTHER" id="PTHR42721">
    <property type="entry name" value="SUGAR HYDROLASE-RELATED"/>
    <property type="match status" value="1"/>
</dbReference>
<dbReference type="GO" id="GO:0045493">
    <property type="term" value="P:xylan catabolic process"/>
    <property type="evidence" value="ECO:0007669"/>
    <property type="project" value="InterPro"/>
</dbReference>
<dbReference type="PRINTS" id="PR00133">
    <property type="entry name" value="GLHYDRLASE3"/>
</dbReference>
<dbReference type="InterPro" id="IPR017853">
    <property type="entry name" value="GH"/>
</dbReference>
<dbReference type="InterPro" id="IPR036962">
    <property type="entry name" value="Glyco_hydro_3_N_sf"/>
</dbReference>
<dbReference type="GO" id="GO:0031222">
    <property type="term" value="P:arabinan catabolic process"/>
    <property type="evidence" value="ECO:0007669"/>
    <property type="project" value="TreeGrafter"/>
</dbReference>
<keyword evidence="5" id="KW-0326">Glycosidase</keyword>
<dbReference type="Gene3D" id="2.60.40.10">
    <property type="entry name" value="Immunoglobulins"/>
    <property type="match status" value="1"/>
</dbReference>
<name>A0A5C6EBX2_9BACT</name>
<dbReference type="InterPro" id="IPR001764">
    <property type="entry name" value="Glyco_hydro_3_N"/>
</dbReference>
<evidence type="ECO:0000256" key="3">
    <source>
        <dbReference type="ARBA" id="ARBA00022801"/>
    </source>
</evidence>
<comment type="similarity">
    <text evidence="1">Belongs to the glycosyl hydrolase 3 family.</text>
</comment>
<dbReference type="Proteomes" id="UP000315471">
    <property type="component" value="Unassembled WGS sequence"/>
</dbReference>
<keyword evidence="2" id="KW-0732">Signal</keyword>
<dbReference type="AlphaFoldDB" id="A0A5C6EBX2"/>
<feature type="domain" description="Fibronectin type III-like" evidence="4">
    <location>
        <begin position="755"/>
        <end position="825"/>
    </location>
</feature>
<dbReference type="Pfam" id="PF00933">
    <property type="entry name" value="Glyco_hydro_3"/>
    <property type="match status" value="1"/>
</dbReference>
<comment type="caution">
    <text evidence="5">The sequence shown here is derived from an EMBL/GenBank/DDBJ whole genome shotgun (WGS) entry which is preliminary data.</text>
</comment>
<evidence type="ECO:0000256" key="1">
    <source>
        <dbReference type="ARBA" id="ARBA00005336"/>
    </source>
</evidence>
<dbReference type="GO" id="GO:0009044">
    <property type="term" value="F:xylan 1,4-beta-xylosidase activity"/>
    <property type="evidence" value="ECO:0007669"/>
    <property type="project" value="InterPro"/>
</dbReference>
<evidence type="ECO:0000313" key="5">
    <source>
        <dbReference type="EMBL" id="TWU45271.1"/>
    </source>
</evidence>
<dbReference type="InterPro" id="IPR026891">
    <property type="entry name" value="Fn3-like"/>
</dbReference>
<evidence type="ECO:0000313" key="6">
    <source>
        <dbReference type="Proteomes" id="UP000315471"/>
    </source>
</evidence>
<dbReference type="SMART" id="SM01217">
    <property type="entry name" value="Fn3_like"/>
    <property type="match status" value="1"/>
</dbReference>
<dbReference type="Gene3D" id="3.40.50.1700">
    <property type="entry name" value="Glycoside hydrolase family 3 C-terminal domain"/>
    <property type="match status" value="1"/>
</dbReference>
<keyword evidence="6" id="KW-1185">Reference proteome</keyword>
<accession>A0A5C6EBX2</accession>
<reference evidence="5 6" key="1">
    <citation type="submission" date="2019-02" db="EMBL/GenBank/DDBJ databases">
        <title>Deep-cultivation of Planctomycetes and their phenomic and genomic characterization uncovers novel biology.</title>
        <authorList>
            <person name="Wiegand S."/>
            <person name="Jogler M."/>
            <person name="Boedeker C."/>
            <person name="Pinto D."/>
            <person name="Vollmers J."/>
            <person name="Rivas-Marin E."/>
            <person name="Kohn T."/>
            <person name="Peeters S.H."/>
            <person name="Heuer A."/>
            <person name="Rast P."/>
            <person name="Oberbeckmann S."/>
            <person name="Bunk B."/>
            <person name="Jeske O."/>
            <person name="Meyerdierks A."/>
            <person name="Storesund J.E."/>
            <person name="Kallscheuer N."/>
            <person name="Luecker S."/>
            <person name="Lage O.M."/>
            <person name="Pohl T."/>
            <person name="Merkel B.J."/>
            <person name="Hornburger P."/>
            <person name="Mueller R.-W."/>
            <person name="Bruemmer F."/>
            <person name="Labrenz M."/>
            <person name="Spormann A.M."/>
            <person name="Op Den Camp H."/>
            <person name="Overmann J."/>
            <person name="Amann R."/>
            <person name="Jetten M.S.M."/>
            <person name="Mascher T."/>
            <person name="Medema M.H."/>
            <person name="Devos D.P."/>
            <person name="Kaster A.-K."/>
            <person name="Ovreas L."/>
            <person name="Rohde M."/>
            <person name="Galperin M.Y."/>
            <person name="Jogler C."/>
        </authorList>
    </citation>
    <scope>NUCLEOTIDE SEQUENCE [LARGE SCALE GENOMIC DNA]</scope>
    <source>
        <strain evidence="5 6">Q31b</strain>
    </source>
</reference>